<dbReference type="InterPro" id="IPR050602">
    <property type="entry name" value="Malonyl-ACP_OMT"/>
</dbReference>
<dbReference type="EMBL" id="CP107246">
    <property type="protein sequence ID" value="WIM06670.1"/>
    <property type="molecule type" value="Genomic_DNA"/>
</dbReference>
<dbReference type="InterPro" id="IPR011814">
    <property type="entry name" value="BioC"/>
</dbReference>
<dbReference type="Gene3D" id="3.40.50.150">
    <property type="entry name" value="Vaccinia Virus protein VP39"/>
    <property type="match status" value="1"/>
</dbReference>
<dbReference type="GO" id="GO:0102130">
    <property type="term" value="F:malonyl-CoA methyltransferase activity"/>
    <property type="evidence" value="ECO:0007669"/>
    <property type="project" value="UniProtKB-EC"/>
</dbReference>
<evidence type="ECO:0000256" key="2">
    <source>
        <dbReference type="ARBA" id="ARBA00004746"/>
    </source>
</evidence>
<dbReference type="GO" id="GO:0008757">
    <property type="term" value="F:S-adenosylmethionine-dependent methyltransferase activity"/>
    <property type="evidence" value="ECO:0007669"/>
    <property type="project" value="InterPro"/>
</dbReference>
<dbReference type="InterPro" id="IPR029063">
    <property type="entry name" value="SAM-dependent_MTases_sf"/>
</dbReference>
<gene>
    <name evidence="8" type="primary">bioC</name>
    <name evidence="10" type="ORF">OHM77_05225</name>
</gene>
<dbReference type="HAMAP" id="MF_00835">
    <property type="entry name" value="BioC"/>
    <property type="match status" value="1"/>
</dbReference>
<evidence type="ECO:0000313" key="10">
    <source>
        <dbReference type="EMBL" id="WIM06670.1"/>
    </source>
</evidence>
<accession>A0AA49FNJ1</accession>
<dbReference type="PANTHER" id="PTHR13090:SF1">
    <property type="entry name" value="ARGININE-HYDROXYLASE NDUFAF5, MITOCHONDRIAL"/>
    <property type="match status" value="1"/>
</dbReference>
<keyword evidence="4 8" id="KW-0489">Methyltransferase</keyword>
<evidence type="ECO:0000256" key="6">
    <source>
        <dbReference type="ARBA" id="ARBA00022691"/>
    </source>
</evidence>
<organism evidence="10">
    <name type="scientific">Candidatus Nitricoxidivorans perseverans</name>
    <dbReference type="NCBI Taxonomy" id="2975601"/>
    <lineage>
        <taxon>Bacteria</taxon>
        <taxon>Pseudomonadati</taxon>
        <taxon>Pseudomonadota</taxon>
        <taxon>Betaproteobacteria</taxon>
        <taxon>Nitrosomonadales</taxon>
        <taxon>Sterolibacteriaceae</taxon>
        <taxon>Candidatus Nitricoxidivorans</taxon>
    </lineage>
</organism>
<dbReference type="CDD" id="cd02440">
    <property type="entry name" value="AdoMet_MTases"/>
    <property type="match status" value="1"/>
</dbReference>
<dbReference type="GO" id="GO:0009102">
    <property type="term" value="P:biotin biosynthetic process"/>
    <property type="evidence" value="ECO:0007669"/>
    <property type="project" value="UniProtKB-UniRule"/>
</dbReference>
<comment type="function">
    <text evidence="8">Converts the free carboxyl group of a malonyl-thioester to its methyl ester by transfer of a methyl group from S-adenosyl-L-methionine (SAM). It allows to synthesize pimeloyl-ACP via the fatty acid synthetic pathway.</text>
</comment>
<dbReference type="InterPro" id="IPR013216">
    <property type="entry name" value="Methyltransf_11"/>
</dbReference>
<dbReference type="PANTHER" id="PTHR13090">
    <property type="entry name" value="ARGININE-HYDROXYLASE NDUFAF5, MITOCHONDRIAL"/>
    <property type="match status" value="1"/>
</dbReference>
<evidence type="ECO:0000256" key="1">
    <source>
        <dbReference type="ARBA" id="ARBA00000852"/>
    </source>
</evidence>
<name>A0AA49FNJ1_9PROT</name>
<keyword evidence="7 8" id="KW-0093">Biotin biosynthesis</keyword>
<dbReference type="Pfam" id="PF08241">
    <property type="entry name" value="Methyltransf_11"/>
    <property type="match status" value="1"/>
</dbReference>
<evidence type="ECO:0000256" key="7">
    <source>
        <dbReference type="ARBA" id="ARBA00022756"/>
    </source>
</evidence>
<evidence type="ECO:0000256" key="8">
    <source>
        <dbReference type="HAMAP-Rule" id="MF_00835"/>
    </source>
</evidence>
<reference evidence="10" key="1">
    <citation type="journal article" date="2023" name="Nat. Microbiol.">
        <title>Enrichment and characterization of a nitric oxide-reducing microbial community in a continuous bioreactor.</title>
        <authorList>
            <person name="Garrido-Amador P."/>
            <person name="Stortenbeker N."/>
            <person name="Wessels H.J.C.T."/>
            <person name="Speth D.R."/>
            <person name="Garcia-Heredia I."/>
            <person name="Kartal B."/>
        </authorList>
    </citation>
    <scope>NUCLEOTIDE SEQUENCE</scope>
    <source>
        <strain evidence="10">MAG1</strain>
    </source>
</reference>
<keyword evidence="6 8" id="KW-0949">S-adenosyl-L-methionine</keyword>
<keyword evidence="5 8" id="KW-0808">Transferase</keyword>
<dbReference type="GO" id="GO:0010340">
    <property type="term" value="F:carboxyl-O-methyltransferase activity"/>
    <property type="evidence" value="ECO:0007669"/>
    <property type="project" value="UniProtKB-UniRule"/>
</dbReference>
<sequence>MNKRAIRRSFDRAAGSYDAAAALQREVGELLMEEIAEEIGDRLRFFESQNRGLSPISSISLSILDAGCGTGHGLRLLSARWPHARLVAADFAPAMLAAAPGERVGADIEALPFPAAAFDLYWSSLTIQWCDAARVFGEAARVLAPGGRLAVSSLAPGTLAELDDAFSGIDRHRHVLEFAPAQALADACAAAGFRNVALEARTIRQHHPDLRSLLSILKSLGANQVGNRRPGLMGRRAWRAVEARYESLRENGGLPATWEVILCTASKPSS</sequence>
<dbReference type="SUPFAM" id="SSF53335">
    <property type="entry name" value="S-adenosyl-L-methionine-dependent methyltransferases"/>
    <property type="match status" value="1"/>
</dbReference>
<dbReference type="Proteomes" id="UP001234916">
    <property type="component" value="Chromosome"/>
</dbReference>
<evidence type="ECO:0000259" key="9">
    <source>
        <dbReference type="Pfam" id="PF08241"/>
    </source>
</evidence>
<evidence type="ECO:0000256" key="5">
    <source>
        <dbReference type="ARBA" id="ARBA00022679"/>
    </source>
</evidence>
<dbReference type="EC" id="2.1.1.197" evidence="3 8"/>
<dbReference type="GO" id="GO:0032259">
    <property type="term" value="P:methylation"/>
    <property type="evidence" value="ECO:0007669"/>
    <property type="project" value="UniProtKB-KW"/>
</dbReference>
<evidence type="ECO:0000256" key="3">
    <source>
        <dbReference type="ARBA" id="ARBA00012327"/>
    </source>
</evidence>
<comment type="pathway">
    <text evidence="2 8">Cofactor biosynthesis; biotin biosynthesis.</text>
</comment>
<dbReference type="AlphaFoldDB" id="A0AA49FNJ1"/>
<comment type="similarity">
    <text evidence="8">Belongs to the methyltransferase superfamily.</text>
</comment>
<comment type="catalytic activity">
    <reaction evidence="1 8">
        <text>malonyl-[ACP] + S-adenosyl-L-methionine = malonyl-[ACP] methyl ester + S-adenosyl-L-homocysteine</text>
        <dbReference type="Rhea" id="RHEA:17105"/>
        <dbReference type="Rhea" id="RHEA-COMP:9623"/>
        <dbReference type="Rhea" id="RHEA-COMP:9954"/>
        <dbReference type="ChEBI" id="CHEBI:57856"/>
        <dbReference type="ChEBI" id="CHEBI:59789"/>
        <dbReference type="ChEBI" id="CHEBI:78449"/>
        <dbReference type="ChEBI" id="CHEBI:78845"/>
        <dbReference type="EC" id="2.1.1.197"/>
    </reaction>
</comment>
<evidence type="ECO:0000256" key="4">
    <source>
        <dbReference type="ARBA" id="ARBA00022603"/>
    </source>
</evidence>
<dbReference type="KEGG" id="npv:OHM77_05225"/>
<proteinExistence type="inferred from homology"/>
<feature type="domain" description="Methyltransferase type 11" evidence="9">
    <location>
        <begin position="64"/>
        <end position="150"/>
    </location>
</feature>
<protein>
    <recommendedName>
        <fullName evidence="3 8">Malonyl-[acyl-carrier protein] O-methyltransferase</fullName>
        <shortName evidence="8">Malonyl-ACP O-methyltransferase</shortName>
        <ecNumber evidence="3 8">2.1.1.197</ecNumber>
    </recommendedName>
    <alternativeName>
        <fullName evidence="8">Biotin synthesis protein BioC</fullName>
    </alternativeName>
</protein>